<proteinExistence type="predicted"/>
<dbReference type="EMBL" id="CTRP01000016">
    <property type="protein sequence ID" value="CQR75178.1"/>
    <property type="molecule type" value="Genomic_DNA"/>
</dbReference>
<feature type="transmembrane region" description="Helical" evidence="1">
    <location>
        <begin position="53"/>
        <end position="72"/>
    </location>
</feature>
<dbReference type="Pfam" id="PF04306">
    <property type="entry name" value="DUF456"/>
    <property type="match status" value="1"/>
</dbReference>
<evidence type="ECO:0000313" key="2">
    <source>
        <dbReference type="EMBL" id="CQR75178.1"/>
    </source>
</evidence>
<sequence length="170" mass="17243">MDAGLTASNLLVIAVTVIGIGLTAIGLPGNWLIFFTALGYGYLESFTHMNTTVLLLLFGALLTGELAEFVAGSLGAKRENASRAAIAAAFIGGIAGGIIGTGFMPGLGSIAGAIGVSFAAGYLAEYASTGNQERATRVAKSIVIGQTLGLIFKLAVAIGMVAFIISQLTW</sequence>
<keyword evidence="1" id="KW-0812">Transmembrane</keyword>
<keyword evidence="3" id="KW-1185">Reference proteome</keyword>
<name>A0A0U1L653_9FIRM</name>
<protein>
    <recommendedName>
        <fullName evidence="4">DUF456 domain-containing protein</fullName>
    </recommendedName>
</protein>
<organism evidence="2 3">
    <name type="scientific">Sporomusa ovata</name>
    <dbReference type="NCBI Taxonomy" id="2378"/>
    <lineage>
        <taxon>Bacteria</taxon>
        <taxon>Bacillati</taxon>
        <taxon>Bacillota</taxon>
        <taxon>Negativicutes</taxon>
        <taxon>Selenomonadales</taxon>
        <taxon>Sporomusaceae</taxon>
        <taxon>Sporomusa</taxon>
    </lineage>
</organism>
<feature type="transmembrane region" description="Helical" evidence="1">
    <location>
        <begin position="84"/>
        <end position="104"/>
    </location>
</feature>
<feature type="transmembrane region" description="Helical" evidence="1">
    <location>
        <begin position="110"/>
        <end position="127"/>
    </location>
</feature>
<dbReference type="Proteomes" id="UP000049855">
    <property type="component" value="Unassembled WGS sequence"/>
</dbReference>
<feature type="transmembrane region" description="Helical" evidence="1">
    <location>
        <begin position="148"/>
        <end position="168"/>
    </location>
</feature>
<feature type="transmembrane region" description="Helical" evidence="1">
    <location>
        <begin position="12"/>
        <end position="33"/>
    </location>
</feature>
<evidence type="ECO:0000313" key="3">
    <source>
        <dbReference type="Proteomes" id="UP000049855"/>
    </source>
</evidence>
<evidence type="ECO:0000256" key="1">
    <source>
        <dbReference type="SAM" id="Phobius"/>
    </source>
</evidence>
<reference evidence="3" key="1">
    <citation type="submission" date="2015-03" db="EMBL/GenBank/DDBJ databases">
        <authorList>
            <person name="Nijsse Bart"/>
        </authorList>
    </citation>
    <scope>NUCLEOTIDE SEQUENCE [LARGE SCALE GENOMIC DNA]</scope>
</reference>
<evidence type="ECO:0008006" key="4">
    <source>
        <dbReference type="Google" id="ProtNLM"/>
    </source>
</evidence>
<dbReference type="InterPro" id="IPR007403">
    <property type="entry name" value="DUF456"/>
</dbReference>
<gene>
    <name evidence="2" type="ORF">SpAn4DRAFT_4542</name>
</gene>
<keyword evidence="1" id="KW-1133">Transmembrane helix</keyword>
<accession>A0A0U1L653</accession>
<dbReference type="AlphaFoldDB" id="A0A0U1L653"/>
<dbReference type="RefSeq" id="WP_021171394.1">
    <property type="nucleotide sequence ID" value="NZ_CTRP01000016.1"/>
</dbReference>
<keyword evidence="1" id="KW-0472">Membrane</keyword>